<evidence type="ECO:0000313" key="3">
    <source>
        <dbReference type="Proteomes" id="UP000198817"/>
    </source>
</evidence>
<gene>
    <name evidence="2" type="ORF">SAMN05216508_10670</name>
</gene>
<dbReference type="PANTHER" id="PTHR34875">
    <property type="entry name" value="UPF0237 PROTEIN MJ1558"/>
    <property type="match status" value="1"/>
</dbReference>
<protein>
    <submittedName>
        <fullName evidence="2">ACT domain-containing protein</fullName>
    </submittedName>
</protein>
<dbReference type="PANTHER" id="PTHR34875:SF6">
    <property type="entry name" value="UPF0237 PROTEIN MJ1558"/>
    <property type="match status" value="1"/>
</dbReference>
<organism evidence="2 3">
    <name type="scientific">Eubacterium pyruvativorans</name>
    <dbReference type="NCBI Taxonomy" id="155865"/>
    <lineage>
        <taxon>Bacteria</taxon>
        <taxon>Bacillati</taxon>
        <taxon>Bacillota</taxon>
        <taxon>Clostridia</taxon>
        <taxon>Eubacteriales</taxon>
        <taxon>Eubacteriaceae</taxon>
        <taxon>Eubacterium</taxon>
    </lineage>
</organism>
<reference evidence="2 3" key="1">
    <citation type="submission" date="2016-10" db="EMBL/GenBank/DDBJ databases">
        <authorList>
            <person name="de Groot N.N."/>
        </authorList>
    </citation>
    <scope>NUCLEOTIDE SEQUENCE [LARGE SCALE GENOMIC DNA]</scope>
    <source>
        <strain evidence="2 3">KHGC13</strain>
    </source>
</reference>
<dbReference type="SUPFAM" id="SSF55021">
    <property type="entry name" value="ACT-like"/>
    <property type="match status" value="1"/>
</dbReference>
<feature type="domain" description="ACT" evidence="1">
    <location>
        <begin position="7"/>
        <end position="85"/>
    </location>
</feature>
<dbReference type="RefSeq" id="WP_090163038.1">
    <property type="nucleotide sequence ID" value="NZ_CACVNK010000011.1"/>
</dbReference>
<accession>A0A1I7GF90</accession>
<dbReference type="InterPro" id="IPR045865">
    <property type="entry name" value="ACT-like_dom_sf"/>
</dbReference>
<evidence type="ECO:0000259" key="1">
    <source>
        <dbReference type="PROSITE" id="PS51671"/>
    </source>
</evidence>
<dbReference type="EMBL" id="FPBT01000006">
    <property type="protein sequence ID" value="SFU47119.1"/>
    <property type="molecule type" value="Genomic_DNA"/>
</dbReference>
<dbReference type="InterPro" id="IPR002912">
    <property type="entry name" value="ACT_dom"/>
</dbReference>
<dbReference type="Gene3D" id="3.30.70.260">
    <property type="match status" value="1"/>
</dbReference>
<dbReference type="OrthoDB" id="9803078at2"/>
<dbReference type="PROSITE" id="PS51671">
    <property type="entry name" value="ACT"/>
    <property type="match status" value="1"/>
</dbReference>
<sequence length="90" mass="9914">MDKEKAVITVSGKDRKGILAAAATEVAKAGGNIVNVSQSVMDGIFHMAMIIEIDELNVRLVDLQENIVNELPEMQIHVMHEDIFNAMHTI</sequence>
<dbReference type="NCBIfam" id="NF001220">
    <property type="entry name" value="PRK00194.1"/>
    <property type="match status" value="1"/>
</dbReference>
<evidence type="ECO:0000313" key="2">
    <source>
        <dbReference type="EMBL" id="SFU47119.1"/>
    </source>
</evidence>
<name>A0A1I7GF90_9FIRM</name>
<dbReference type="STRING" id="155865.SAMN05216515_10770"/>
<dbReference type="Pfam" id="PF13740">
    <property type="entry name" value="ACT_6"/>
    <property type="match status" value="1"/>
</dbReference>
<proteinExistence type="predicted"/>
<dbReference type="InterPro" id="IPR050990">
    <property type="entry name" value="UPF0237/GcvR_regulator"/>
</dbReference>
<dbReference type="Proteomes" id="UP000198817">
    <property type="component" value="Unassembled WGS sequence"/>
</dbReference>
<keyword evidence="3" id="KW-1185">Reference proteome</keyword>
<dbReference type="AlphaFoldDB" id="A0A1I7GF90"/>
<dbReference type="GeneID" id="78354396"/>